<feature type="domain" description="Double zinc ribbon" evidence="3">
    <location>
        <begin position="20"/>
        <end position="80"/>
    </location>
</feature>
<dbReference type="Pfam" id="PF18912">
    <property type="entry name" value="DZR_2"/>
    <property type="match status" value="1"/>
</dbReference>
<dbReference type="AlphaFoldDB" id="A0A3B0S441"/>
<dbReference type="Gene3D" id="3.40.50.2020">
    <property type="match status" value="1"/>
</dbReference>
<dbReference type="InterPro" id="IPR000836">
    <property type="entry name" value="PRTase_dom"/>
</dbReference>
<proteinExistence type="inferred from homology"/>
<comment type="similarity">
    <text evidence="1">Belongs to the ComF/GntX family.</text>
</comment>
<keyword evidence="4" id="KW-0808">Transferase</keyword>
<dbReference type="PANTHER" id="PTHR47505">
    <property type="entry name" value="DNA UTILIZATION PROTEIN YHGH"/>
    <property type="match status" value="1"/>
</dbReference>
<evidence type="ECO:0000313" key="4">
    <source>
        <dbReference type="EMBL" id="VAV99597.1"/>
    </source>
</evidence>
<dbReference type="Pfam" id="PF00156">
    <property type="entry name" value="Pribosyltran"/>
    <property type="match status" value="1"/>
</dbReference>
<dbReference type="CDD" id="cd06223">
    <property type="entry name" value="PRTases_typeI"/>
    <property type="match status" value="1"/>
</dbReference>
<dbReference type="PANTHER" id="PTHR47505:SF1">
    <property type="entry name" value="DNA UTILIZATION PROTEIN YHGH"/>
    <property type="match status" value="1"/>
</dbReference>
<dbReference type="EMBL" id="UOED01000135">
    <property type="protein sequence ID" value="VAV99597.1"/>
    <property type="molecule type" value="Genomic_DNA"/>
</dbReference>
<dbReference type="InterPro" id="IPR029057">
    <property type="entry name" value="PRTase-like"/>
</dbReference>
<feature type="domain" description="Phosphoribosyltransferase" evidence="2">
    <location>
        <begin position="191"/>
        <end position="248"/>
    </location>
</feature>
<protein>
    <submittedName>
        <fullName evidence="4">Competence protein F homolog, phosphoribosyltransferase domain protein YhgH required for utilization of DNA as sole source of carbon and energy</fullName>
    </submittedName>
</protein>
<dbReference type="GO" id="GO:0016757">
    <property type="term" value="F:glycosyltransferase activity"/>
    <property type="evidence" value="ECO:0007669"/>
    <property type="project" value="UniProtKB-KW"/>
</dbReference>
<dbReference type="InterPro" id="IPR051910">
    <property type="entry name" value="ComF/GntX_DNA_util-trans"/>
</dbReference>
<evidence type="ECO:0000259" key="3">
    <source>
        <dbReference type="Pfam" id="PF18912"/>
    </source>
</evidence>
<dbReference type="InterPro" id="IPR044005">
    <property type="entry name" value="DZR_2"/>
</dbReference>
<sequence length="252" mass="28007">MRAMIKSNLKRHILKWPARLLDQLLPPRCLSCGVGAQDNGRICSDCWKELTFLQGPACACCGYPFDFDHGVAGSLCGQCLSHPPAFDRARAAVRYDDGSRRMIISFKHGDRTDYGDFFSQLLVQASHGLEVSGAIVVPVPLHKKRLQKRRYNQAALIAGAFARKKTLDHMPDLLIRRKHTPPQEGNHSHRRRNVAGAFRLNPKYSGDVKGRTIVLIDDVYTTGATVQACAQILKRGEAGAVHILTIARVCQR</sequence>
<accession>A0A3B0S441</accession>
<gene>
    <name evidence="4" type="ORF">MNBD_ALPHA02-749</name>
</gene>
<name>A0A3B0S441_9ZZZZ</name>
<reference evidence="4" key="1">
    <citation type="submission" date="2018-06" db="EMBL/GenBank/DDBJ databases">
        <authorList>
            <person name="Zhirakovskaya E."/>
        </authorList>
    </citation>
    <scope>NUCLEOTIDE SEQUENCE</scope>
</reference>
<keyword evidence="4" id="KW-0328">Glycosyltransferase</keyword>
<organism evidence="4">
    <name type="scientific">hydrothermal vent metagenome</name>
    <dbReference type="NCBI Taxonomy" id="652676"/>
    <lineage>
        <taxon>unclassified sequences</taxon>
        <taxon>metagenomes</taxon>
        <taxon>ecological metagenomes</taxon>
    </lineage>
</organism>
<dbReference type="SUPFAM" id="SSF53271">
    <property type="entry name" value="PRTase-like"/>
    <property type="match status" value="1"/>
</dbReference>
<evidence type="ECO:0000259" key="2">
    <source>
        <dbReference type="Pfam" id="PF00156"/>
    </source>
</evidence>
<evidence type="ECO:0000256" key="1">
    <source>
        <dbReference type="ARBA" id="ARBA00008007"/>
    </source>
</evidence>